<evidence type="ECO:0000313" key="2">
    <source>
        <dbReference type="EMBL" id="MXO60728.1"/>
    </source>
</evidence>
<feature type="transmembrane region" description="Helical" evidence="1">
    <location>
        <begin position="130"/>
        <end position="152"/>
    </location>
</feature>
<keyword evidence="1" id="KW-0472">Membrane</keyword>
<evidence type="ECO:0000256" key="1">
    <source>
        <dbReference type="SAM" id="Phobius"/>
    </source>
</evidence>
<dbReference type="AlphaFoldDB" id="A0A6I4SZ54"/>
<dbReference type="RefSeq" id="WP_159797127.1">
    <property type="nucleotide sequence ID" value="NZ_WTYM01000057.1"/>
</dbReference>
<keyword evidence="1" id="KW-0812">Transmembrane</keyword>
<feature type="transmembrane region" description="Helical" evidence="1">
    <location>
        <begin position="185"/>
        <end position="206"/>
    </location>
</feature>
<feature type="transmembrane region" description="Helical" evidence="1">
    <location>
        <begin position="445"/>
        <end position="468"/>
    </location>
</feature>
<accession>A0A6I4SZ54</accession>
<keyword evidence="3" id="KW-1185">Reference proteome</keyword>
<sequence>MDQARSTNHANTVKAPMQWRLRQATIDLVTFLMLLWPLILNGSPFYSADSGSYLRGGEFGFNTGLDVFWHWWDTTFVGSPLTQANDTPGVGAVPNGAQEIVQNAVAKSGGIRSVIYSLVAYFLRYPGSSLLALTICQAGAVTFVISCFRRLIFPNGHVWIGVAGGVGLSFLTTAPWYAAYAMPDICAGLTIGGAIILTIFFVRLSIVSRGLAVLLVTFGAITHDSHLPVAFITIAAGALLHFVFQPLSIGEALRRAIWFGSPLILAVSILFATSMAAFSQASLSPKHYPIPLARSVADGPGYWYLHEHCATEGYAICEVLGSNPPRNVGRFLWGADGVRHKATPEQMERIRAEEPIIIQRATMAYPMMQFSASLRNTARQFLKFGVGELQFGQSINVNGNPSLLRRQPDIPVIRTISEWLIYLGFCVSILSILVFWRKFERLEHAAIGVAIVGMLANAAVCGVLSAVTDRYQGRVAWILPCLVLFIVLRILSSGGVSDATWRRRTD</sequence>
<comment type="caution">
    <text evidence="2">The sequence shown here is derived from an EMBL/GenBank/DDBJ whole genome shotgun (WGS) entry which is preliminary data.</text>
</comment>
<evidence type="ECO:0000313" key="3">
    <source>
        <dbReference type="Proteomes" id="UP000433652"/>
    </source>
</evidence>
<feature type="transmembrane region" description="Helical" evidence="1">
    <location>
        <begin position="474"/>
        <end position="496"/>
    </location>
</feature>
<proteinExistence type="predicted"/>
<name>A0A6I4SZ54_9SPHN</name>
<dbReference type="OrthoDB" id="7238679at2"/>
<feature type="transmembrane region" description="Helical" evidence="1">
    <location>
        <begin position="419"/>
        <end position="436"/>
    </location>
</feature>
<dbReference type="Proteomes" id="UP000433652">
    <property type="component" value="Unassembled WGS sequence"/>
</dbReference>
<organism evidence="2 3">
    <name type="scientific">Croceibacterium salegens</name>
    <dbReference type="NCBI Taxonomy" id="1737568"/>
    <lineage>
        <taxon>Bacteria</taxon>
        <taxon>Pseudomonadati</taxon>
        <taxon>Pseudomonadota</taxon>
        <taxon>Alphaproteobacteria</taxon>
        <taxon>Sphingomonadales</taxon>
        <taxon>Erythrobacteraceae</taxon>
        <taxon>Croceibacterium</taxon>
    </lineage>
</organism>
<keyword evidence="1" id="KW-1133">Transmembrane helix</keyword>
<feature type="transmembrane region" description="Helical" evidence="1">
    <location>
        <begin position="256"/>
        <end position="278"/>
    </location>
</feature>
<reference evidence="2 3" key="1">
    <citation type="submission" date="2019-12" db="EMBL/GenBank/DDBJ databases">
        <title>Genomic-based taxomic classification of the family Erythrobacteraceae.</title>
        <authorList>
            <person name="Xu L."/>
        </authorList>
    </citation>
    <scope>NUCLEOTIDE SEQUENCE [LARGE SCALE GENOMIC DNA]</scope>
    <source>
        <strain evidence="2 3">MCCC 1K01500</strain>
    </source>
</reference>
<evidence type="ECO:0008006" key="4">
    <source>
        <dbReference type="Google" id="ProtNLM"/>
    </source>
</evidence>
<feature type="transmembrane region" description="Helical" evidence="1">
    <location>
        <begin position="158"/>
        <end position="178"/>
    </location>
</feature>
<gene>
    <name evidence="2" type="ORF">GRI89_14390</name>
</gene>
<dbReference type="EMBL" id="WTYM01000057">
    <property type="protein sequence ID" value="MXO60728.1"/>
    <property type="molecule type" value="Genomic_DNA"/>
</dbReference>
<protein>
    <recommendedName>
        <fullName evidence="4">Glycosyltransferase RgtA/B/C/D-like domain-containing protein</fullName>
    </recommendedName>
</protein>
<feature type="transmembrane region" description="Helical" evidence="1">
    <location>
        <begin position="21"/>
        <end position="39"/>
    </location>
</feature>